<evidence type="ECO:0000259" key="6">
    <source>
        <dbReference type="PROSITE" id="PS51722"/>
    </source>
</evidence>
<dbReference type="PANTHER" id="PTHR43261:SF1">
    <property type="entry name" value="RIBOSOME-RELEASING FACTOR 2, MITOCHONDRIAL"/>
    <property type="match status" value="1"/>
</dbReference>
<comment type="caution">
    <text evidence="7">The sequence shown here is derived from an EMBL/GenBank/DDBJ whole genome shotgun (WGS) entry which is preliminary data.</text>
</comment>
<dbReference type="RefSeq" id="WP_188354414.1">
    <property type="nucleotide sequence ID" value="NZ_BMDH01000001.1"/>
</dbReference>
<dbReference type="InterPro" id="IPR000640">
    <property type="entry name" value="EFG_V-like"/>
</dbReference>
<dbReference type="Proteomes" id="UP000619536">
    <property type="component" value="Unassembled WGS sequence"/>
</dbReference>
<keyword evidence="4" id="KW-0046">Antibiotic resistance</keyword>
<protein>
    <submittedName>
        <fullName evidence="7">GTP-binding protein</fullName>
    </submittedName>
</protein>
<feature type="domain" description="Tr-type G" evidence="6">
    <location>
        <begin position="20"/>
        <end position="283"/>
    </location>
</feature>
<dbReference type="Gene3D" id="3.40.50.300">
    <property type="entry name" value="P-loop containing nucleotide triphosphate hydrolases"/>
    <property type="match status" value="1"/>
</dbReference>
<dbReference type="Gene3D" id="3.30.230.10">
    <property type="match status" value="1"/>
</dbReference>
<dbReference type="Gene3D" id="3.30.70.870">
    <property type="entry name" value="Elongation Factor G (Translational Gtpase), domain 3"/>
    <property type="match status" value="1"/>
</dbReference>
<dbReference type="InterPro" id="IPR020568">
    <property type="entry name" value="Ribosomal_Su5_D2-typ_SF"/>
</dbReference>
<reference evidence="7" key="1">
    <citation type="journal article" date="2014" name="Int. J. Syst. Evol. Microbiol.">
        <title>Complete genome sequence of Corynebacterium casei LMG S-19264T (=DSM 44701T), isolated from a smear-ripened cheese.</title>
        <authorList>
            <consortium name="US DOE Joint Genome Institute (JGI-PGF)"/>
            <person name="Walter F."/>
            <person name="Albersmeier A."/>
            <person name="Kalinowski J."/>
            <person name="Ruckert C."/>
        </authorList>
    </citation>
    <scope>NUCLEOTIDE SEQUENCE</scope>
    <source>
        <strain evidence="7">CCM 8606</strain>
    </source>
</reference>
<keyword evidence="3" id="KW-0342">GTP-binding</keyword>
<evidence type="ECO:0000256" key="1">
    <source>
        <dbReference type="ARBA" id="ARBA00022741"/>
    </source>
</evidence>
<evidence type="ECO:0000256" key="4">
    <source>
        <dbReference type="ARBA" id="ARBA00023251"/>
    </source>
</evidence>
<sequence>MTVQHNQTNKRQQDRTEKTQTHIVTGILAHVDAGKTTLSEAILFETGKIRKFGRVDHADTYLDTTDLERKRGITMLAHQTQCSFDNLDMTLLDTPGHVDFGAETERVISVLDYALLVVSATDGVQSHTQTLWHLLRKHHIPTIVVINKIDAAGVDIQAVYQDIRQHLSDNCVLMDEVPIGDAILDGTIYQDSTASAAVPTEAGHGLSEIDNAGNIRGELVDEIALCDELALQEALDTGAISASTISRLIADEELFACIPVAALKQINIRTLLMRLSQWCIEPQYGADFGAKVFKISHDPQHARLTWLKVTGGTLLAKALVTGTYHAQHHQPHAQSGSHTSLTTQHAHEEYWEEKVDQVRVYDADSFTIAPSIPAGYVCAVTGLQWTTPGMGLGAEADDMDPQLQPVLNYAVVPASSDGVEYTSDGDIENDAAVSGRAIQESDLNEDEYKRHSSEPLSDVESKHRRLAQLPQFDEVTLHRCLTALYECEDEDPLLHVQWVSEIGQIHIQCMGAIQQEVLVSRLHDQFGLDVQCVPAGIIYKESVTAAIEGVGHFEPLRHYAEVHVLIEPNASGTGITYASQCDPNALSVNWRKLIMTHLQEREHKGVLIGAPITDVKLTLLAGRGHEKHTEGGDFRQATYRAVRQGLMRARQQGMCVLLEPWYRFTLEVPTAYVGRALSDIQRMHGVLEAPEMTDYGTALIQGTCPVATMHEYATEVAAYSHGSGRLSCVVSGYEPCHNADAVISEYQYQPVADLEHTPDSVFCAHGAGYPVAWDKVEEHMHIDWMYT</sequence>
<evidence type="ECO:0000313" key="8">
    <source>
        <dbReference type="Proteomes" id="UP000619536"/>
    </source>
</evidence>
<organism evidence="7 8">
    <name type="scientific">Galliscardovia ingluviei</name>
    <dbReference type="NCBI Taxonomy" id="1769422"/>
    <lineage>
        <taxon>Bacteria</taxon>
        <taxon>Bacillati</taxon>
        <taxon>Actinomycetota</taxon>
        <taxon>Actinomycetes</taxon>
        <taxon>Bifidobacteriales</taxon>
        <taxon>Bifidobacteriaceae</taxon>
        <taxon>Galliscardovia</taxon>
    </lineage>
</organism>
<keyword evidence="1" id="KW-0547">Nucleotide-binding</keyword>
<dbReference type="PANTHER" id="PTHR43261">
    <property type="entry name" value="TRANSLATION ELONGATION FACTOR G-RELATED"/>
    <property type="match status" value="1"/>
</dbReference>
<dbReference type="SMART" id="SM00838">
    <property type="entry name" value="EFG_C"/>
    <property type="match status" value="1"/>
</dbReference>
<dbReference type="InterPro" id="IPR035650">
    <property type="entry name" value="Tet_C"/>
</dbReference>
<name>A0A8J3EXX0_9BIFI</name>
<evidence type="ECO:0000256" key="3">
    <source>
        <dbReference type="ARBA" id="ARBA00023134"/>
    </source>
</evidence>
<dbReference type="Pfam" id="PF14492">
    <property type="entry name" value="EFG_III"/>
    <property type="match status" value="1"/>
</dbReference>
<feature type="compositionally biased region" description="Polar residues" evidence="5">
    <location>
        <begin position="332"/>
        <end position="344"/>
    </location>
</feature>
<dbReference type="Pfam" id="PF03764">
    <property type="entry name" value="EFG_IV"/>
    <property type="match status" value="1"/>
</dbReference>
<reference evidence="7" key="2">
    <citation type="submission" date="2020-09" db="EMBL/GenBank/DDBJ databases">
        <authorList>
            <person name="Sun Q."/>
            <person name="Sedlacek I."/>
        </authorList>
    </citation>
    <scope>NUCLEOTIDE SEQUENCE</scope>
    <source>
        <strain evidence="7">CCM 8606</strain>
    </source>
</reference>
<dbReference type="InterPro" id="IPR005225">
    <property type="entry name" value="Small_GTP-bd"/>
</dbReference>
<dbReference type="SUPFAM" id="SSF52540">
    <property type="entry name" value="P-loop containing nucleoside triphosphate hydrolases"/>
    <property type="match status" value="1"/>
</dbReference>
<dbReference type="SUPFAM" id="SSF54980">
    <property type="entry name" value="EF-G C-terminal domain-like"/>
    <property type="match status" value="2"/>
</dbReference>
<dbReference type="GO" id="GO:0006412">
    <property type="term" value="P:translation"/>
    <property type="evidence" value="ECO:0007669"/>
    <property type="project" value="UniProtKB-KW"/>
</dbReference>
<dbReference type="NCBIfam" id="TIGR00231">
    <property type="entry name" value="small_GTP"/>
    <property type="match status" value="1"/>
</dbReference>
<dbReference type="AlphaFoldDB" id="A0A8J3EXX0"/>
<dbReference type="CDD" id="cd03711">
    <property type="entry name" value="Tet_C"/>
    <property type="match status" value="1"/>
</dbReference>
<dbReference type="Pfam" id="PF00679">
    <property type="entry name" value="EFG_C"/>
    <property type="match status" value="1"/>
</dbReference>
<dbReference type="GO" id="GO:0032790">
    <property type="term" value="P:ribosome disassembly"/>
    <property type="evidence" value="ECO:0007669"/>
    <property type="project" value="TreeGrafter"/>
</dbReference>
<dbReference type="InterPro" id="IPR014721">
    <property type="entry name" value="Ribsml_uS5_D2-typ_fold_subgr"/>
</dbReference>
<dbReference type="SUPFAM" id="SSF54211">
    <property type="entry name" value="Ribosomal protein S5 domain 2-like"/>
    <property type="match status" value="1"/>
</dbReference>
<dbReference type="InterPro" id="IPR009000">
    <property type="entry name" value="Transl_B-barrel_sf"/>
</dbReference>
<proteinExistence type="predicted"/>
<dbReference type="SUPFAM" id="SSF50447">
    <property type="entry name" value="Translation proteins"/>
    <property type="match status" value="1"/>
</dbReference>
<feature type="region of interest" description="Disordered" evidence="5">
    <location>
        <begin position="327"/>
        <end position="346"/>
    </location>
</feature>
<evidence type="ECO:0000313" key="7">
    <source>
        <dbReference type="EMBL" id="GGI12706.1"/>
    </source>
</evidence>
<dbReference type="PROSITE" id="PS51722">
    <property type="entry name" value="G_TR_2"/>
    <property type="match status" value="1"/>
</dbReference>
<dbReference type="GO" id="GO:0003924">
    <property type="term" value="F:GTPase activity"/>
    <property type="evidence" value="ECO:0007669"/>
    <property type="project" value="InterPro"/>
</dbReference>
<evidence type="ECO:0000256" key="5">
    <source>
        <dbReference type="SAM" id="MobiDB-lite"/>
    </source>
</evidence>
<dbReference type="InterPro" id="IPR035647">
    <property type="entry name" value="EFG_III/V"/>
</dbReference>
<dbReference type="Gene3D" id="2.40.30.10">
    <property type="entry name" value="Translation factors"/>
    <property type="match status" value="1"/>
</dbReference>
<accession>A0A8J3EXX0</accession>
<dbReference type="SMART" id="SM00889">
    <property type="entry name" value="EFG_IV"/>
    <property type="match status" value="1"/>
</dbReference>
<dbReference type="Gene3D" id="3.30.70.240">
    <property type="match status" value="1"/>
</dbReference>
<dbReference type="PRINTS" id="PR00315">
    <property type="entry name" value="ELONGATNFCT"/>
</dbReference>
<dbReference type="Pfam" id="PF00009">
    <property type="entry name" value="GTP_EFTU"/>
    <property type="match status" value="1"/>
</dbReference>
<dbReference type="GO" id="GO:0046677">
    <property type="term" value="P:response to antibiotic"/>
    <property type="evidence" value="ECO:0007669"/>
    <property type="project" value="UniProtKB-KW"/>
</dbReference>
<dbReference type="InterPro" id="IPR005517">
    <property type="entry name" value="Transl_elong_EFG/EF2_IV"/>
</dbReference>
<dbReference type="InterPro" id="IPR027417">
    <property type="entry name" value="P-loop_NTPase"/>
</dbReference>
<dbReference type="InterPro" id="IPR000795">
    <property type="entry name" value="T_Tr_GTP-bd_dom"/>
</dbReference>
<keyword evidence="8" id="KW-1185">Reference proteome</keyword>
<gene>
    <name evidence="7" type="ORF">GCM10007377_02300</name>
</gene>
<evidence type="ECO:0000256" key="2">
    <source>
        <dbReference type="ARBA" id="ARBA00022917"/>
    </source>
</evidence>
<dbReference type="GO" id="GO:0005525">
    <property type="term" value="F:GTP binding"/>
    <property type="evidence" value="ECO:0007669"/>
    <property type="project" value="UniProtKB-KW"/>
</dbReference>
<dbReference type="InterPro" id="IPR041095">
    <property type="entry name" value="EFG_II"/>
</dbReference>
<dbReference type="EMBL" id="BMDH01000001">
    <property type="protein sequence ID" value="GGI12706.1"/>
    <property type="molecule type" value="Genomic_DNA"/>
</dbReference>
<keyword evidence="2" id="KW-0648">Protein biosynthesis</keyword>